<sequence length="159" mass="19496">MNREMRMIVFRDNTHILNWLEYSRSFSRPGDYMNRMFNLEHNLAAEIRKLAIYTEPCDADEFIDVLRGHLRIRWRAVQRLDELRIIFDVPRITNPAWKTTRTRQENNVCHTVYQLTHVNRVVIQNIYYRSDNDFVSDTMTRRWNVLMWEDDDDRINDDR</sequence>
<organism evidence="1 2">
    <name type="scientific">Ophiobolus disseminans</name>
    <dbReference type="NCBI Taxonomy" id="1469910"/>
    <lineage>
        <taxon>Eukaryota</taxon>
        <taxon>Fungi</taxon>
        <taxon>Dikarya</taxon>
        <taxon>Ascomycota</taxon>
        <taxon>Pezizomycotina</taxon>
        <taxon>Dothideomycetes</taxon>
        <taxon>Pleosporomycetidae</taxon>
        <taxon>Pleosporales</taxon>
        <taxon>Pleosporineae</taxon>
        <taxon>Phaeosphaeriaceae</taxon>
        <taxon>Ophiobolus</taxon>
    </lineage>
</organism>
<name>A0A6A6ZHX8_9PLEO</name>
<keyword evidence="2" id="KW-1185">Reference proteome</keyword>
<dbReference type="AlphaFoldDB" id="A0A6A6ZHX8"/>
<proteinExistence type="predicted"/>
<reference evidence="1" key="1">
    <citation type="journal article" date="2020" name="Stud. Mycol.">
        <title>101 Dothideomycetes genomes: a test case for predicting lifestyles and emergence of pathogens.</title>
        <authorList>
            <person name="Haridas S."/>
            <person name="Albert R."/>
            <person name="Binder M."/>
            <person name="Bloem J."/>
            <person name="Labutti K."/>
            <person name="Salamov A."/>
            <person name="Andreopoulos B."/>
            <person name="Baker S."/>
            <person name="Barry K."/>
            <person name="Bills G."/>
            <person name="Bluhm B."/>
            <person name="Cannon C."/>
            <person name="Castanera R."/>
            <person name="Culley D."/>
            <person name="Daum C."/>
            <person name="Ezra D."/>
            <person name="Gonzalez J."/>
            <person name="Henrissat B."/>
            <person name="Kuo A."/>
            <person name="Liang C."/>
            <person name="Lipzen A."/>
            <person name="Lutzoni F."/>
            <person name="Magnuson J."/>
            <person name="Mondo S."/>
            <person name="Nolan M."/>
            <person name="Ohm R."/>
            <person name="Pangilinan J."/>
            <person name="Park H.-J."/>
            <person name="Ramirez L."/>
            <person name="Alfaro M."/>
            <person name="Sun H."/>
            <person name="Tritt A."/>
            <person name="Yoshinaga Y."/>
            <person name="Zwiers L.-H."/>
            <person name="Turgeon B."/>
            <person name="Goodwin S."/>
            <person name="Spatafora J."/>
            <person name="Crous P."/>
            <person name="Grigoriev I."/>
        </authorList>
    </citation>
    <scope>NUCLEOTIDE SEQUENCE</scope>
    <source>
        <strain evidence="1">CBS 113818</strain>
    </source>
</reference>
<dbReference type="OrthoDB" id="3780296at2759"/>
<gene>
    <name evidence="1" type="ORF">CC86DRAFT_122407</name>
</gene>
<evidence type="ECO:0000313" key="1">
    <source>
        <dbReference type="EMBL" id="KAF2819914.1"/>
    </source>
</evidence>
<dbReference type="EMBL" id="MU006242">
    <property type="protein sequence ID" value="KAF2819914.1"/>
    <property type="molecule type" value="Genomic_DNA"/>
</dbReference>
<dbReference type="Proteomes" id="UP000799424">
    <property type="component" value="Unassembled WGS sequence"/>
</dbReference>
<evidence type="ECO:0000313" key="2">
    <source>
        <dbReference type="Proteomes" id="UP000799424"/>
    </source>
</evidence>
<protein>
    <submittedName>
        <fullName evidence="1">Uncharacterized protein</fullName>
    </submittedName>
</protein>
<accession>A0A6A6ZHX8</accession>